<dbReference type="Gramene" id="EFJ35423">
    <property type="protein sequence ID" value="EFJ35423"/>
    <property type="gene ID" value="SELMODRAFT_404832"/>
</dbReference>
<evidence type="ECO:0000313" key="3">
    <source>
        <dbReference type="EMBL" id="EFJ35423.1"/>
    </source>
</evidence>
<dbReference type="Proteomes" id="UP000001514">
    <property type="component" value="Unassembled WGS sequence"/>
</dbReference>
<feature type="compositionally biased region" description="Basic and acidic residues" evidence="1">
    <location>
        <begin position="216"/>
        <end position="232"/>
    </location>
</feature>
<name>D8QXI1_SELML</name>
<dbReference type="STRING" id="88036.D8QXI1"/>
<keyword evidence="4" id="KW-1185">Reference proteome</keyword>
<dbReference type="GO" id="GO:0003756">
    <property type="term" value="F:protein disulfide isomerase activity"/>
    <property type="evidence" value="ECO:0000318"/>
    <property type="project" value="GO_Central"/>
</dbReference>
<dbReference type="Pfam" id="PF01471">
    <property type="entry name" value="PG_binding_1"/>
    <property type="match status" value="1"/>
</dbReference>
<gene>
    <name evidence="3" type="ORF">SELMODRAFT_404832</name>
</gene>
<evidence type="ECO:0000313" key="4">
    <source>
        <dbReference type="Proteomes" id="UP000001514"/>
    </source>
</evidence>
<proteinExistence type="predicted"/>
<organism evidence="4">
    <name type="scientific">Selaginella moellendorffii</name>
    <name type="common">Spikemoss</name>
    <dbReference type="NCBI Taxonomy" id="88036"/>
    <lineage>
        <taxon>Eukaryota</taxon>
        <taxon>Viridiplantae</taxon>
        <taxon>Streptophyta</taxon>
        <taxon>Embryophyta</taxon>
        <taxon>Tracheophyta</taxon>
        <taxon>Lycopodiopsida</taxon>
        <taxon>Selaginellales</taxon>
        <taxon>Selaginellaceae</taxon>
        <taxon>Selaginella</taxon>
    </lineage>
</organism>
<feature type="domain" description="Peptidoglycan binding-like" evidence="2">
    <location>
        <begin position="239"/>
        <end position="297"/>
    </location>
</feature>
<protein>
    <recommendedName>
        <fullName evidence="2">Peptidoglycan binding-like domain-containing protein</fullName>
    </recommendedName>
</protein>
<feature type="region of interest" description="Disordered" evidence="1">
    <location>
        <begin position="163"/>
        <end position="182"/>
    </location>
</feature>
<dbReference type="FunCoup" id="D8QXI1">
    <property type="interactions" value="1668"/>
</dbReference>
<evidence type="ECO:0000259" key="2">
    <source>
        <dbReference type="Pfam" id="PF01471"/>
    </source>
</evidence>
<dbReference type="PANTHER" id="PTHR15852:SF16">
    <property type="entry name" value="PROTEIN DISULFIDE ISOMERASE PTAC5, CHLOROPLASTIC"/>
    <property type="match status" value="1"/>
</dbReference>
<feature type="region of interest" description="Disordered" evidence="1">
    <location>
        <begin position="192"/>
        <end position="232"/>
    </location>
</feature>
<dbReference type="EMBL" id="GL377568">
    <property type="protein sequence ID" value="EFJ35423.1"/>
    <property type="molecule type" value="Genomic_DNA"/>
</dbReference>
<sequence>MPCLSCIVTGRFPAAAASSGSCAFQIHGNNLTSSQRRFPSEFRGAHSLRKGIAARTRFRSARIVSAQESSSGTYWEREEARWLREEERWKREEQRWLREEKRWNSDREYWAVESSRMKEEITSLRKEVERLSRSDQVPDKHDASPSSLRDVLVGLLRTLSDRNEEAVAPPSQPAKAPPMVTEKSVESIKFVLSPSETSAGQTKSSSNSKGGTKGSSKTEKKHAISNKQEARSLKYGAEGDDVKLLQEALAKLGFYCGDDDMEYASFSSGTDRAVKSWQSSIGAAEDGIVTAQVLSQLISEHQVITVNTSAAIKPPESPEVVDRSSTGRVYLLGENRWEDPERLLHRRQANPAASQNCYTCRGEGQTLCSECDGTGELNVEEQASFQALPFGVTYTRLNLQFLDWAGEGAKCPYCDGSGTVVCEDCEGKGVAAT</sequence>
<feature type="compositionally biased region" description="Basic and acidic residues" evidence="1">
    <location>
        <begin position="129"/>
        <end position="143"/>
    </location>
</feature>
<dbReference type="HOGENOM" id="CLU_718478_0_0_1"/>
<reference evidence="3 4" key="1">
    <citation type="journal article" date="2011" name="Science">
        <title>The Selaginella genome identifies genetic changes associated with the evolution of vascular plants.</title>
        <authorList>
            <person name="Banks J.A."/>
            <person name="Nishiyama T."/>
            <person name="Hasebe M."/>
            <person name="Bowman J.L."/>
            <person name="Gribskov M."/>
            <person name="dePamphilis C."/>
            <person name="Albert V.A."/>
            <person name="Aono N."/>
            <person name="Aoyama T."/>
            <person name="Ambrose B.A."/>
            <person name="Ashton N.W."/>
            <person name="Axtell M.J."/>
            <person name="Barker E."/>
            <person name="Barker M.S."/>
            <person name="Bennetzen J.L."/>
            <person name="Bonawitz N.D."/>
            <person name="Chapple C."/>
            <person name="Cheng C."/>
            <person name="Correa L.G."/>
            <person name="Dacre M."/>
            <person name="DeBarry J."/>
            <person name="Dreyer I."/>
            <person name="Elias M."/>
            <person name="Engstrom E.M."/>
            <person name="Estelle M."/>
            <person name="Feng L."/>
            <person name="Finet C."/>
            <person name="Floyd S.K."/>
            <person name="Frommer W.B."/>
            <person name="Fujita T."/>
            <person name="Gramzow L."/>
            <person name="Gutensohn M."/>
            <person name="Harholt J."/>
            <person name="Hattori M."/>
            <person name="Heyl A."/>
            <person name="Hirai T."/>
            <person name="Hiwatashi Y."/>
            <person name="Ishikawa M."/>
            <person name="Iwata M."/>
            <person name="Karol K.G."/>
            <person name="Koehler B."/>
            <person name="Kolukisaoglu U."/>
            <person name="Kubo M."/>
            <person name="Kurata T."/>
            <person name="Lalonde S."/>
            <person name="Li K."/>
            <person name="Li Y."/>
            <person name="Litt A."/>
            <person name="Lyons E."/>
            <person name="Manning G."/>
            <person name="Maruyama T."/>
            <person name="Michael T.P."/>
            <person name="Mikami K."/>
            <person name="Miyazaki S."/>
            <person name="Morinaga S."/>
            <person name="Murata T."/>
            <person name="Mueller-Roeber B."/>
            <person name="Nelson D.R."/>
            <person name="Obara M."/>
            <person name="Oguri Y."/>
            <person name="Olmstead R.G."/>
            <person name="Onodera N."/>
            <person name="Petersen B.L."/>
            <person name="Pils B."/>
            <person name="Prigge M."/>
            <person name="Rensing S.A."/>
            <person name="Riano-Pachon D.M."/>
            <person name="Roberts A.W."/>
            <person name="Sato Y."/>
            <person name="Scheller H.V."/>
            <person name="Schulz B."/>
            <person name="Schulz C."/>
            <person name="Shakirov E.V."/>
            <person name="Shibagaki N."/>
            <person name="Shinohara N."/>
            <person name="Shippen D.E."/>
            <person name="Soerensen I."/>
            <person name="Sotooka R."/>
            <person name="Sugimoto N."/>
            <person name="Sugita M."/>
            <person name="Sumikawa N."/>
            <person name="Tanurdzic M."/>
            <person name="Theissen G."/>
            <person name="Ulvskov P."/>
            <person name="Wakazuki S."/>
            <person name="Weng J.K."/>
            <person name="Willats W.W."/>
            <person name="Wipf D."/>
            <person name="Wolf P.G."/>
            <person name="Yang L."/>
            <person name="Zimmer A.D."/>
            <person name="Zhu Q."/>
            <person name="Mitros T."/>
            <person name="Hellsten U."/>
            <person name="Loque D."/>
            <person name="Otillar R."/>
            <person name="Salamov A."/>
            <person name="Schmutz J."/>
            <person name="Shapiro H."/>
            <person name="Lindquist E."/>
            <person name="Lucas S."/>
            <person name="Rokhsar D."/>
            <person name="Grigoriev I.V."/>
        </authorList>
    </citation>
    <scope>NUCLEOTIDE SEQUENCE [LARGE SCALE GENOMIC DNA]</scope>
</reference>
<dbReference type="Gene3D" id="1.10.101.10">
    <property type="entry name" value="PGBD-like superfamily/PGBD"/>
    <property type="match status" value="1"/>
</dbReference>
<evidence type="ECO:0000256" key="1">
    <source>
        <dbReference type="SAM" id="MobiDB-lite"/>
    </source>
</evidence>
<dbReference type="PANTHER" id="PTHR15852">
    <property type="entry name" value="PLASTID TRANSCRIPTIONALLY ACTIVE PROTEIN"/>
    <property type="match status" value="1"/>
</dbReference>
<dbReference type="OMA" id="RWIREES"/>
<accession>D8QXI1</accession>
<dbReference type="InterPro" id="IPR036365">
    <property type="entry name" value="PGBD-like_sf"/>
</dbReference>
<dbReference type="GO" id="GO:0009507">
    <property type="term" value="C:chloroplast"/>
    <property type="evidence" value="ECO:0000318"/>
    <property type="project" value="GO_Central"/>
</dbReference>
<dbReference type="GO" id="GO:0009658">
    <property type="term" value="P:chloroplast organization"/>
    <property type="evidence" value="ECO:0000318"/>
    <property type="project" value="GO_Central"/>
</dbReference>
<dbReference type="InterPro" id="IPR036366">
    <property type="entry name" value="PGBDSf"/>
</dbReference>
<dbReference type="InParanoid" id="D8QXI1"/>
<dbReference type="KEGG" id="smo:SELMODRAFT_404832"/>
<dbReference type="InterPro" id="IPR002477">
    <property type="entry name" value="Peptidoglycan-bd-like"/>
</dbReference>
<dbReference type="AlphaFoldDB" id="D8QXI1"/>
<dbReference type="eggNOG" id="ENOG502QRN0">
    <property type="taxonomic scope" value="Eukaryota"/>
</dbReference>
<dbReference type="SUPFAM" id="SSF47090">
    <property type="entry name" value="PGBD-like"/>
    <property type="match status" value="1"/>
</dbReference>
<feature type="region of interest" description="Disordered" evidence="1">
    <location>
        <begin position="129"/>
        <end position="148"/>
    </location>
</feature>